<feature type="region of interest" description="Disordered" evidence="2">
    <location>
        <begin position="51"/>
        <end position="72"/>
    </location>
</feature>
<dbReference type="GO" id="GO:0000398">
    <property type="term" value="P:mRNA splicing, via spliceosome"/>
    <property type="evidence" value="ECO:0007669"/>
    <property type="project" value="TreeGrafter"/>
</dbReference>
<dbReference type="Pfam" id="PF04677">
    <property type="entry name" value="CwfJ_C_1"/>
    <property type="match status" value="1"/>
</dbReference>
<dbReference type="InterPro" id="IPR000504">
    <property type="entry name" value="RRM_dom"/>
</dbReference>
<dbReference type="InterPro" id="IPR006768">
    <property type="entry name" value="Cwf19-like_C_dom-1"/>
</dbReference>
<evidence type="ECO:0000256" key="2">
    <source>
        <dbReference type="SAM" id="MobiDB-lite"/>
    </source>
</evidence>
<dbReference type="Gene3D" id="3.30.428.10">
    <property type="entry name" value="HIT-like"/>
    <property type="match status" value="1"/>
</dbReference>
<keyword evidence="5" id="KW-1185">Reference proteome</keyword>
<dbReference type="InterPro" id="IPR036265">
    <property type="entry name" value="HIT-like_sf"/>
</dbReference>
<dbReference type="CDD" id="cd00590">
    <property type="entry name" value="RRM_SF"/>
    <property type="match status" value="1"/>
</dbReference>
<dbReference type="VEuPathDB" id="ToxoDB:LOC34618588"/>
<dbReference type="InterPro" id="IPR006767">
    <property type="entry name" value="Cwf19-like_C_dom-2"/>
</dbReference>
<dbReference type="AlphaFoldDB" id="A0A1D3D947"/>
<dbReference type="GO" id="GO:0071014">
    <property type="term" value="C:post-mRNA release spliceosomal complex"/>
    <property type="evidence" value="ECO:0007669"/>
    <property type="project" value="TreeGrafter"/>
</dbReference>
<comment type="caution">
    <text evidence="4">The sequence shown here is derived from an EMBL/GenBank/DDBJ whole genome shotgun (WGS) entry which is preliminary data.</text>
</comment>
<evidence type="ECO:0000256" key="1">
    <source>
        <dbReference type="PROSITE-ProRule" id="PRU00176"/>
    </source>
</evidence>
<keyword evidence="1" id="KW-0694">RNA-binding</keyword>
<dbReference type="Gene3D" id="3.30.70.330">
    <property type="match status" value="1"/>
</dbReference>
<sequence length="699" mass="76604">MIRVLLCGEVRGKIGELHRLLGALQKKGPFDFALCVGPFFADSHGLSLPPECGNAPLNGERPLPPSPSERGLTDSALTEAVREAFARQFPEAFEALQTHCSSLALPLYIVDEAASLWVQEAREKRGRTISEADAAPFASSASERLSEVKAKISFPLPICPSGELSGESAREIGDASERDRRPAKPEKGAAEESAGEATADSLPSECLCGASSYLADFLEARHIICSGLSLFWQRPHFKGRHFGYSLRLISLGVVGEKGPQVKAFHALQLRPMSCMLAALRQQGERHLEEDASTAALTSEEAQAALYCIPPECNSPNPFACASRQQQLRLLPSLEELSEDHCVPAPSAGCSLQVPHSRASKRPRDTGVVLVENLPYEIEDGGSLQEAMQQFGEVKFVFVPKDKACPSRGTGKALVAVGFVVFTSPQDAAKAAAASGQLEGGRRTLRMRLYYDRIPFDRPTGAKRVHCGDVIATEPHADCWFCLASPQVEKHMIVDIKDRLYMAVPKGGLTPYHLLLIPIAHLPSLAYADADTRREAAAIVAATRKAFHQQNLDLVVYERYVPMKATRAMHSQVHAVPCHRSQSMRAEALFEKRARRAGLVLKKMPTDADLTALAELARDPHLGYFYVELPGLCTARGQTIERYLYVQPGRDSQKIPMNFGREVLAELLEAHDKVNWQTCLVPKDEEEKLAAHLRQTLIDA</sequence>
<feature type="region of interest" description="Disordered" evidence="2">
    <location>
        <begin position="164"/>
        <end position="197"/>
    </location>
</feature>
<dbReference type="PROSITE" id="PS50102">
    <property type="entry name" value="RRM"/>
    <property type="match status" value="1"/>
</dbReference>
<dbReference type="Proteomes" id="UP000095192">
    <property type="component" value="Unassembled WGS sequence"/>
</dbReference>
<accession>A0A1D3D947</accession>
<protein>
    <recommendedName>
        <fullName evidence="3">RRM domain-containing protein</fullName>
    </recommendedName>
</protein>
<evidence type="ECO:0000313" key="5">
    <source>
        <dbReference type="Proteomes" id="UP000095192"/>
    </source>
</evidence>
<dbReference type="Pfam" id="PF00076">
    <property type="entry name" value="RRM_1"/>
    <property type="match status" value="1"/>
</dbReference>
<dbReference type="GO" id="GO:0061632">
    <property type="term" value="F:RNA lariat debranching enzyme activator activity"/>
    <property type="evidence" value="ECO:0007669"/>
    <property type="project" value="TreeGrafter"/>
</dbReference>
<dbReference type="PANTHER" id="PTHR12072:SF4">
    <property type="entry name" value="CWF19-LIKE PROTEIN 1"/>
    <property type="match status" value="1"/>
</dbReference>
<reference evidence="4 5" key="1">
    <citation type="journal article" date="2016" name="BMC Genomics">
        <title>Comparative genomics reveals Cyclospora cayetanensis possesses coccidia-like metabolism and invasion components but unique surface antigens.</title>
        <authorList>
            <person name="Liu S."/>
            <person name="Wang L."/>
            <person name="Zheng H."/>
            <person name="Xu Z."/>
            <person name="Roellig D.M."/>
            <person name="Li N."/>
            <person name="Frace M.A."/>
            <person name="Tang K."/>
            <person name="Arrowood M.J."/>
            <person name="Moss D.M."/>
            <person name="Zhang L."/>
            <person name="Feng Y."/>
            <person name="Xiao L."/>
        </authorList>
    </citation>
    <scope>NUCLEOTIDE SEQUENCE [LARGE SCALE GENOMIC DNA]</scope>
    <source>
        <strain evidence="4 5">CHN_HEN01</strain>
    </source>
</reference>
<dbReference type="SUPFAM" id="SSF54197">
    <property type="entry name" value="HIT-like"/>
    <property type="match status" value="1"/>
</dbReference>
<dbReference type="PANTHER" id="PTHR12072">
    <property type="entry name" value="CWF19, CELL CYCLE CONTROL PROTEIN"/>
    <property type="match status" value="1"/>
</dbReference>
<dbReference type="VEuPathDB" id="ToxoDB:cyc_01608"/>
<dbReference type="GO" id="GO:0003723">
    <property type="term" value="F:RNA binding"/>
    <property type="evidence" value="ECO:0007669"/>
    <property type="project" value="UniProtKB-UniRule"/>
</dbReference>
<evidence type="ECO:0000313" key="4">
    <source>
        <dbReference type="EMBL" id="OEH79959.1"/>
    </source>
</evidence>
<dbReference type="InterPro" id="IPR040194">
    <property type="entry name" value="Cwf19-like"/>
</dbReference>
<dbReference type="EMBL" id="JROU02000224">
    <property type="protein sequence ID" value="OEH79959.1"/>
    <property type="molecule type" value="Genomic_DNA"/>
</dbReference>
<dbReference type="Pfam" id="PF04676">
    <property type="entry name" value="CwfJ_C_2"/>
    <property type="match status" value="1"/>
</dbReference>
<dbReference type="SMART" id="SM00360">
    <property type="entry name" value="RRM"/>
    <property type="match status" value="1"/>
</dbReference>
<evidence type="ECO:0000259" key="3">
    <source>
        <dbReference type="PROSITE" id="PS50102"/>
    </source>
</evidence>
<dbReference type="SUPFAM" id="SSF54928">
    <property type="entry name" value="RNA-binding domain, RBD"/>
    <property type="match status" value="1"/>
</dbReference>
<proteinExistence type="predicted"/>
<dbReference type="InterPro" id="IPR012677">
    <property type="entry name" value="Nucleotide-bd_a/b_plait_sf"/>
</dbReference>
<feature type="compositionally biased region" description="Basic and acidic residues" evidence="2">
    <location>
        <begin position="168"/>
        <end position="190"/>
    </location>
</feature>
<dbReference type="InterPro" id="IPR035979">
    <property type="entry name" value="RBD_domain_sf"/>
</dbReference>
<feature type="domain" description="RRM" evidence="3">
    <location>
        <begin position="366"/>
        <end position="451"/>
    </location>
</feature>
<dbReference type="InParanoid" id="A0A1D3D947"/>
<name>A0A1D3D947_9EIME</name>
<organism evidence="4 5">
    <name type="scientific">Cyclospora cayetanensis</name>
    <dbReference type="NCBI Taxonomy" id="88456"/>
    <lineage>
        <taxon>Eukaryota</taxon>
        <taxon>Sar</taxon>
        <taxon>Alveolata</taxon>
        <taxon>Apicomplexa</taxon>
        <taxon>Conoidasida</taxon>
        <taxon>Coccidia</taxon>
        <taxon>Eucoccidiorida</taxon>
        <taxon>Eimeriorina</taxon>
        <taxon>Eimeriidae</taxon>
        <taxon>Cyclospora</taxon>
    </lineage>
</organism>
<gene>
    <name evidence="4" type="ORF">cyc_01608</name>
</gene>